<dbReference type="InterPro" id="IPR002078">
    <property type="entry name" value="Sigma_54_int"/>
</dbReference>
<dbReference type="Pfam" id="PF00072">
    <property type="entry name" value="Response_reg"/>
    <property type="match status" value="1"/>
</dbReference>
<feature type="domain" description="Response regulatory" evidence="10">
    <location>
        <begin position="6"/>
        <end position="120"/>
    </location>
</feature>
<dbReference type="InterPro" id="IPR009057">
    <property type="entry name" value="Homeodomain-like_sf"/>
</dbReference>
<dbReference type="AlphaFoldDB" id="A0A1N7P9V1"/>
<evidence type="ECO:0000259" key="10">
    <source>
        <dbReference type="PROSITE" id="PS50110"/>
    </source>
</evidence>
<keyword evidence="1" id="KW-0547">Nucleotide-binding</keyword>
<evidence type="ECO:0000256" key="1">
    <source>
        <dbReference type="ARBA" id="ARBA00022741"/>
    </source>
</evidence>
<evidence type="ECO:0000256" key="5">
    <source>
        <dbReference type="ARBA" id="ARBA00023125"/>
    </source>
</evidence>
<evidence type="ECO:0000256" key="4">
    <source>
        <dbReference type="ARBA" id="ARBA00023015"/>
    </source>
</evidence>
<keyword evidence="6" id="KW-0010">Activator</keyword>
<sequence length="489" mass="54075">MTDQAIVLVIDDEPRSLQTLRRVLGDDFIVLTAAGADEAEAILAQEMPAVILCDQRMPGLSGVEFLQRVREHWPEPVRMILSGYTDSDDILAAINDAGIYRFIAKPWDPDELLEAVRAAVHLYHLQRQNHAISVEMKVSASQLEKVVAEKRSRVRALFGFDSIVHAAGSPVAEAIALARRVADYDLSVLITGESGTGKELLARAIHYNSPRAEGSFVMENCGALPDQLLESELFGCKKGAFTGAYEDRIGLFEQASGGTIFLDEIGETSPAFQVKLLRVLQEGEIRPLGARLTRRVDVRVVAATNRDLEEEVRAGRFRQDLYYRLAGFPIHLCPLRDRPGDIPLLAEMLLGEAMQRLNKPVHDFHPEALAVLRAYSWPGNIRELRNEVQRMVALAESETLGRAVMSPRILRAVAGQSLQGVQPATSLREQVEALEERIVRAALLRHHGNISRVADELGLSRVGLRGKMARYRLGRSADLVGCDSEDDDG</sequence>
<dbReference type="SMART" id="SM00382">
    <property type="entry name" value="AAA"/>
    <property type="match status" value="1"/>
</dbReference>
<dbReference type="SUPFAM" id="SSF52172">
    <property type="entry name" value="CheY-like"/>
    <property type="match status" value="1"/>
</dbReference>
<evidence type="ECO:0000256" key="8">
    <source>
        <dbReference type="PROSITE-ProRule" id="PRU00169"/>
    </source>
</evidence>
<dbReference type="GO" id="GO:0000160">
    <property type="term" value="P:phosphorelay signal transduction system"/>
    <property type="evidence" value="ECO:0007669"/>
    <property type="project" value="UniProtKB-KW"/>
</dbReference>
<dbReference type="Pfam" id="PF25601">
    <property type="entry name" value="AAA_lid_14"/>
    <property type="match status" value="1"/>
</dbReference>
<keyword evidence="7" id="KW-0804">Transcription</keyword>
<dbReference type="PROSITE" id="PS00675">
    <property type="entry name" value="SIGMA54_INTERACT_1"/>
    <property type="match status" value="1"/>
</dbReference>
<dbReference type="GO" id="GO:0005524">
    <property type="term" value="F:ATP binding"/>
    <property type="evidence" value="ECO:0007669"/>
    <property type="project" value="UniProtKB-KW"/>
</dbReference>
<evidence type="ECO:0000313" key="12">
    <source>
        <dbReference type="Proteomes" id="UP000185678"/>
    </source>
</evidence>
<keyword evidence="4" id="KW-0805">Transcription regulation</keyword>
<dbReference type="InterPro" id="IPR001789">
    <property type="entry name" value="Sig_transdc_resp-reg_receiver"/>
</dbReference>
<feature type="domain" description="Sigma-54 factor interaction" evidence="9">
    <location>
        <begin position="164"/>
        <end position="393"/>
    </location>
</feature>
<accession>A0A1N7P9V1</accession>
<evidence type="ECO:0000256" key="2">
    <source>
        <dbReference type="ARBA" id="ARBA00022840"/>
    </source>
</evidence>
<dbReference type="Gene3D" id="3.40.50.2300">
    <property type="match status" value="1"/>
</dbReference>
<evidence type="ECO:0000313" key="11">
    <source>
        <dbReference type="EMBL" id="SIT07383.1"/>
    </source>
</evidence>
<proteinExistence type="predicted"/>
<dbReference type="EMBL" id="FTOA01000006">
    <property type="protein sequence ID" value="SIT07383.1"/>
    <property type="molecule type" value="Genomic_DNA"/>
</dbReference>
<dbReference type="Gene3D" id="3.40.50.300">
    <property type="entry name" value="P-loop containing nucleotide triphosphate hydrolases"/>
    <property type="match status" value="1"/>
</dbReference>
<dbReference type="SMART" id="SM00448">
    <property type="entry name" value="REC"/>
    <property type="match status" value="1"/>
</dbReference>
<dbReference type="PROSITE" id="PS00688">
    <property type="entry name" value="SIGMA54_INTERACT_3"/>
    <property type="match status" value="1"/>
</dbReference>
<evidence type="ECO:0000256" key="6">
    <source>
        <dbReference type="ARBA" id="ARBA00023159"/>
    </source>
</evidence>
<keyword evidence="12" id="KW-1185">Reference proteome</keyword>
<dbReference type="InterPro" id="IPR027417">
    <property type="entry name" value="P-loop_NTPase"/>
</dbReference>
<dbReference type="InterPro" id="IPR011006">
    <property type="entry name" value="CheY-like_superfamily"/>
</dbReference>
<dbReference type="CDD" id="cd00009">
    <property type="entry name" value="AAA"/>
    <property type="match status" value="1"/>
</dbReference>
<evidence type="ECO:0000259" key="9">
    <source>
        <dbReference type="PROSITE" id="PS50045"/>
    </source>
</evidence>
<dbReference type="Pfam" id="PF02954">
    <property type="entry name" value="HTH_8"/>
    <property type="match status" value="1"/>
</dbReference>
<dbReference type="RefSeq" id="WP_076401486.1">
    <property type="nucleotide sequence ID" value="NZ_FTOA01000006.1"/>
</dbReference>
<evidence type="ECO:0000256" key="3">
    <source>
        <dbReference type="ARBA" id="ARBA00023012"/>
    </source>
</evidence>
<dbReference type="GO" id="GO:0043565">
    <property type="term" value="F:sequence-specific DNA binding"/>
    <property type="evidence" value="ECO:0007669"/>
    <property type="project" value="InterPro"/>
</dbReference>
<dbReference type="InterPro" id="IPR025662">
    <property type="entry name" value="Sigma_54_int_dom_ATP-bd_1"/>
</dbReference>
<dbReference type="PROSITE" id="PS00676">
    <property type="entry name" value="SIGMA54_INTERACT_2"/>
    <property type="match status" value="1"/>
</dbReference>
<dbReference type="InterPro" id="IPR002197">
    <property type="entry name" value="HTH_Fis"/>
</dbReference>
<dbReference type="PROSITE" id="PS50110">
    <property type="entry name" value="RESPONSE_REGULATORY"/>
    <property type="match status" value="1"/>
</dbReference>
<dbReference type="FunFam" id="3.40.50.300:FF:000006">
    <property type="entry name" value="DNA-binding transcriptional regulator NtrC"/>
    <property type="match status" value="1"/>
</dbReference>
<dbReference type="SUPFAM" id="SSF46689">
    <property type="entry name" value="Homeodomain-like"/>
    <property type="match status" value="1"/>
</dbReference>
<protein>
    <submittedName>
        <fullName evidence="11">Two component, sigma54 specific, transcriptional regulator, Fis family</fullName>
    </submittedName>
</protein>
<keyword evidence="8" id="KW-0597">Phosphoprotein</keyword>
<dbReference type="Gene3D" id="1.10.8.60">
    <property type="match status" value="1"/>
</dbReference>
<dbReference type="GO" id="GO:0006355">
    <property type="term" value="P:regulation of DNA-templated transcription"/>
    <property type="evidence" value="ECO:0007669"/>
    <property type="project" value="InterPro"/>
</dbReference>
<dbReference type="InterPro" id="IPR025943">
    <property type="entry name" value="Sigma_54_int_dom_ATP-bd_2"/>
</dbReference>
<dbReference type="Proteomes" id="UP000185678">
    <property type="component" value="Unassembled WGS sequence"/>
</dbReference>
<evidence type="ECO:0000256" key="7">
    <source>
        <dbReference type="ARBA" id="ARBA00023163"/>
    </source>
</evidence>
<keyword evidence="5" id="KW-0238">DNA-binding</keyword>
<dbReference type="InterPro" id="IPR003593">
    <property type="entry name" value="AAA+_ATPase"/>
</dbReference>
<dbReference type="SUPFAM" id="SSF52540">
    <property type="entry name" value="P-loop containing nucleoside triphosphate hydrolases"/>
    <property type="match status" value="1"/>
</dbReference>
<dbReference type="PANTHER" id="PTHR32071:SF117">
    <property type="entry name" value="PTS-DEPENDENT DIHYDROXYACETONE KINASE OPERON REGULATORY PROTEIN-RELATED"/>
    <property type="match status" value="1"/>
</dbReference>
<dbReference type="PANTHER" id="PTHR32071">
    <property type="entry name" value="TRANSCRIPTIONAL REGULATORY PROTEIN"/>
    <property type="match status" value="1"/>
</dbReference>
<dbReference type="PROSITE" id="PS50045">
    <property type="entry name" value="SIGMA54_INTERACT_4"/>
    <property type="match status" value="1"/>
</dbReference>
<dbReference type="InterPro" id="IPR058031">
    <property type="entry name" value="AAA_lid_NorR"/>
</dbReference>
<reference evidence="11 12" key="1">
    <citation type="submission" date="2017-01" db="EMBL/GenBank/DDBJ databases">
        <authorList>
            <person name="Mah S.A."/>
            <person name="Swanson W.J."/>
            <person name="Moy G.W."/>
            <person name="Vacquier V.D."/>
        </authorList>
    </citation>
    <scope>NUCLEOTIDE SEQUENCE [LARGE SCALE GENOMIC DNA]</scope>
    <source>
        <strain evidence="11 12">DSM 11589</strain>
    </source>
</reference>
<gene>
    <name evidence="11" type="ORF">SAMN05421779_106177</name>
</gene>
<name>A0A1N7P9V1_9PROT</name>
<organism evidence="11 12">
    <name type="scientific">Insolitispirillum peregrinum</name>
    <dbReference type="NCBI Taxonomy" id="80876"/>
    <lineage>
        <taxon>Bacteria</taxon>
        <taxon>Pseudomonadati</taxon>
        <taxon>Pseudomonadota</taxon>
        <taxon>Alphaproteobacteria</taxon>
        <taxon>Rhodospirillales</taxon>
        <taxon>Novispirillaceae</taxon>
        <taxon>Insolitispirillum</taxon>
    </lineage>
</organism>
<keyword evidence="2" id="KW-0067">ATP-binding</keyword>
<dbReference type="Gene3D" id="1.10.10.60">
    <property type="entry name" value="Homeodomain-like"/>
    <property type="match status" value="1"/>
</dbReference>
<keyword evidence="3" id="KW-0902">Two-component regulatory system</keyword>
<feature type="modified residue" description="4-aspartylphosphate" evidence="8">
    <location>
        <position position="54"/>
    </location>
</feature>
<dbReference type="STRING" id="80876.SAMN05421779_106177"/>
<dbReference type="OrthoDB" id="9770562at2"/>
<dbReference type="Pfam" id="PF00158">
    <property type="entry name" value="Sigma54_activat"/>
    <property type="match status" value="1"/>
</dbReference>
<dbReference type="InterPro" id="IPR025944">
    <property type="entry name" value="Sigma_54_int_dom_CS"/>
</dbReference>